<evidence type="ECO:0000256" key="1">
    <source>
        <dbReference type="ARBA" id="ARBA00007406"/>
    </source>
</evidence>
<dbReference type="InterPro" id="IPR036291">
    <property type="entry name" value="NAD(P)-bd_dom_sf"/>
</dbReference>
<evidence type="ECO:0000256" key="2">
    <source>
        <dbReference type="ARBA" id="ARBA00023002"/>
    </source>
</evidence>
<dbReference type="GO" id="GO:0004365">
    <property type="term" value="F:glyceraldehyde-3-phosphate dehydrogenase (NAD+) (phosphorylating) activity"/>
    <property type="evidence" value="ECO:0007669"/>
    <property type="project" value="UniProtKB-EC"/>
</dbReference>
<feature type="non-terminal residue" evidence="4">
    <location>
        <position position="312"/>
    </location>
</feature>
<dbReference type="EC" id="1.2.1.12" evidence="4"/>
<dbReference type="GO" id="GO:0051287">
    <property type="term" value="F:NAD binding"/>
    <property type="evidence" value="ECO:0007669"/>
    <property type="project" value="InterPro"/>
</dbReference>
<dbReference type="SUPFAM" id="SSF55347">
    <property type="entry name" value="Glyceraldehyde-3-phosphate dehydrogenase-like, C-terminal domain"/>
    <property type="match status" value="1"/>
</dbReference>
<gene>
    <name evidence="4" type="ORF">MNBD_CHLOROFLEXI01-1880</name>
</gene>
<dbReference type="PANTHER" id="PTHR43148">
    <property type="entry name" value="GLYCERALDEHYDE-3-PHOSPHATE DEHYDROGENASE 2"/>
    <property type="match status" value="1"/>
</dbReference>
<dbReference type="FunFam" id="3.40.50.720:FF:000001">
    <property type="entry name" value="Glyceraldehyde-3-phosphate dehydrogenase"/>
    <property type="match status" value="1"/>
</dbReference>
<evidence type="ECO:0000259" key="3">
    <source>
        <dbReference type="SMART" id="SM00846"/>
    </source>
</evidence>
<evidence type="ECO:0000313" key="4">
    <source>
        <dbReference type="EMBL" id="VAW31796.1"/>
    </source>
</evidence>
<dbReference type="SMART" id="SM00846">
    <property type="entry name" value="Gp_dh_N"/>
    <property type="match status" value="1"/>
</dbReference>
<dbReference type="NCBIfam" id="TIGR01534">
    <property type="entry name" value="GAPDH-I"/>
    <property type="match status" value="1"/>
</dbReference>
<dbReference type="GO" id="GO:0050661">
    <property type="term" value="F:NADP binding"/>
    <property type="evidence" value="ECO:0007669"/>
    <property type="project" value="InterPro"/>
</dbReference>
<proteinExistence type="inferred from homology"/>
<dbReference type="Gene3D" id="3.40.50.720">
    <property type="entry name" value="NAD(P)-binding Rossmann-like Domain"/>
    <property type="match status" value="1"/>
</dbReference>
<accession>A0A3B0VI95</accession>
<dbReference type="InterPro" id="IPR020829">
    <property type="entry name" value="GlycerAld_3-P_DH_cat"/>
</dbReference>
<dbReference type="Gene3D" id="3.30.360.10">
    <property type="entry name" value="Dihydrodipicolinate Reductase, domain 2"/>
    <property type="match status" value="1"/>
</dbReference>
<dbReference type="FunFam" id="3.30.360.10:FF:000002">
    <property type="entry name" value="Glyceraldehyde-3-phosphate dehydrogenase"/>
    <property type="match status" value="1"/>
</dbReference>
<keyword evidence="2 4" id="KW-0560">Oxidoreductase</keyword>
<dbReference type="SUPFAM" id="SSF51735">
    <property type="entry name" value="NAD(P)-binding Rossmann-fold domains"/>
    <property type="match status" value="1"/>
</dbReference>
<dbReference type="Pfam" id="PF02800">
    <property type="entry name" value="Gp_dh_C"/>
    <property type="match status" value="1"/>
</dbReference>
<dbReference type="AlphaFoldDB" id="A0A3B0VI95"/>
<dbReference type="EMBL" id="UOEU01000288">
    <property type="protein sequence ID" value="VAW31796.1"/>
    <property type="molecule type" value="Genomic_DNA"/>
</dbReference>
<dbReference type="PRINTS" id="PR00078">
    <property type="entry name" value="G3PDHDRGNASE"/>
</dbReference>
<protein>
    <submittedName>
        <fullName evidence="4">NAD-dependent glyceraldehyde-3-phosphate dehydrogenase</fullName>
        <ecNumber evidence="4">1.2.1.12</ecNumber>
    </submittedName>
</protein>
<feature type="domain" description="Glyceraldehyde 3-phosphate dehydrogenase NAD(P) binding" evidence="3">
    <location>
        <begin position="3"/>
        <end position="154"/>
    </location>
</feature>
<dbReference type="PROSITE" id="PS00071">
    <property type="entry name" value="GAPDH"/>
    <property type="match status" value="1"/>
</dbReference>
<dbReference type="CDD" id="cd18126">
    <property type="entry name" value="GAPDH_I_C"/>
    <property type="match status" value="1"/>
</dbReference>
<dbReference type="CDD" id="cd05214">
    <property type="entry name" value="GAPDH_I_N"/>
    <property type="match status" value="1"/>
</dbReference>
<dbReference type="InterPro" id="IPR020831">
    <property type="entry name" value="GlycerAld/Erythrose_P_DH"/>
</dbReference>
<dbReference type="GO" id="GO:0006006">
    <property type="term" value="P:glucose metabolic process"/>
    <property type="evidence" value="ECO:0007669"/>
    <property type="project" value="InterPro"/>
</dbReference>
<dbReference type="InterPro" id="IPR006424">
    <property type="entry name" value="Glyceraldehyde-3-P_DH_1"/>
</dbReference>
<sequence>MSIKIGINGFGRIGRQVYKAIYENYKGVLDVEGINDLWPVETNAHMLKYDSTYGRFPGEVDVRDGNIYIDGQKLNTFAERDPAKLPWGEMGVDIVLECTGIFRDRDSASKHLDAGAKKVIISAPGKGLDATFVLGVNEETYDPANHHIISNASCTTNCLAPAAKVLHEAFGIEHALITTIHAVTNGQAILDVAGKDLRRARTAFANIIPATTGAAKAVGLVLPELDGKINGMAMRVPVVTGSVTDITAVLSRNTTVDEVNAAFKAASESGGWLGKVLDYTEDPIVSSDIIGHPASSTIDGLSTDMMGGNMVK</sequence>
<comment type="similarity">
    <text evidence="1">Belongs to the glyceraldehyde-3-phosphate dehydrogenase family.</text>
</comment>
<dbReference type="InterPro" id="IPR020828">
    <property type="entry name" value="GlycerAld_3-P_DH_NAD(P)-bd"/>
</dbReference>
<name>A0A3B0VI95_9ZZZZ</name>
<dbReference type="InterPro" id="IPR020830">
    <property type="entry name" value="GlycerAld_3-P_DH_AS"/>
</dbReference>
<dbReference type="Pfam" id="PF00044">
    <property type="entry name" value="Gp_dh_N"/>
    <property type="match status" value="1"/>
</dbReference>
<organism evidence="4">
    <name type="scientific">hydrothermal vent metagenome</name>
    <dbReference type="NCBI Taxonomy" id="652676"/>
    <lineage>
        <taxon>unclassified sequences</taxon>
        <taxon>metagenomes</taxon>
        <taxon>ecological metagenomes</taxon>
    </lineage>
</organism>
<reference evidence="4" key="1">
    <citation type="submission" date="2018-06" db="EMBL/GenBank/DDBJ databases">
        <authorList>
            <person name="Zhirakovskaya E."/>
        </authorList>
    </citation>
    <scope>NUCLEOTIDE SEQUENCE</scope>
</reference>
<dbReference type="PIRSF" id="PIRSF000149">
    <property type="entry name" value="GAP_DH"/>
    <property type="match status" value="1"/>
</dbReference>